<organism evidence="8 9">
    <name type="scientific">Lutispora saccharofermentans</name>
    <dbReference type="NCBI Taxonomy" id="3024236"/>
    <lineage>
        <taxon>Bacteria</taxon>
        <taxon>Bacillati</taxon>
        <taxon>Bacillota</taxon>
        <taxon>Clostridia</taxon>
        <taxon>Lutisporales</taxon>
        <taxon>Lutisporaceae</taxon>
        <taxon>Lutispora</taxon>
    </lineage>
</organism>
<evidence type="ECO:0000259" key="7">
    <source>
        <dbReference type="Pfam" id="PF01676"/>
    </source>
</evidence>
<dbReference type="Gene3D" id="3.30.70.1250">
    <property type="entry name" value="Phosphopentomutase"/>
    <property type="match status" value="1"/>
</dbReference>
<comment type="cofactor">
    <cofactor evidence="5">
        <name>Mn(2+)</name>
        <dbReference type="ChEBI" id="CHEBI:29035"/>
    </cofactor>
    <text evidence="5">Binds 2 manganese ions.</text>
</comment>
<proteinExistence type="inferred from homology"/>
<keyword evidence="5" id="KW-0963">Cytoplasm</keyword>
<dbReference type="PANTHER" id="PTHR21110:SF0">
    <property type="entry name" value="PHOSPHOPENTOMUTASE"/>
    <property type="match status" value="1"/>
</dbReference>
<comment type="caution">
    <text evidence="8">The sequence shown here is derived from an EMBL/GenBank/DDBJ whole genome shotgun (WGS) entry which is preliminary data.</text>
</comment>
<dbReference type="Gene3D" id="3.40.720.10">
    <property type="entry name" value="Alkaline Phosphatase, subunit A"/>
    <property type="match status" value="1"/>
</dbReference>
<dbReference type="SUPFAM" id="SSF53649">
    <property type="entry name" value="Alkaline phosphatase-like"/>
    <property type="match status" value="1"/>
</dbReference>
<comment type="subcellular location">
    <subcellularLocation>
        <location evidence="5">Cytoplasm</location>
    </subcellularLocation>
</comment>
<feature type="binding site" evidence="5">
    <location>
        <position position="10"/>
    </location>
    <ligand>
        <name>Mn(2+)</name>
        <dbReference type="ChEBI" id="CHEBI:29035"/>
        <label>1</label>
    </ligand>
</feature>
<dbReference type="Pfam" id="PF01676">
    <property type="entry name" value="Metalloenzyme"/>
    <property type="match status" value="1"/>
</dbReference>
<comment type="similarity">
    <text evidence="1 5">Belongs to the phosphopentomutase family.</text>
</comment>
<gene>
    <name evidence="5" type="primary">deoB</name>
    <name evidence="8" type="ORF">LJD61_09850</name>
</gene>
<dbReference type="InterPro" id="IPR017850">
    <property type="entry name" value="Alkaline_phosphatase_core_sf"/>
</dbReference>
<sequence>MNRVILIVLDSMGIGYLPDAYEYGDEGSDTLGNIAKSYRNFKIHNLTKLGIGNIEGISSFIEKTDSPKGAYGRASEASKGKDTTTGHWEIAGLKLSNPFPTFPNGFPDELIMSIEEAIGIKTIGNEVASGTEIINRLGDIHVKTGMPIIYTSADSVLQIAAHEEVICLNRQYKICSIVRDIMQGAYGAGRIIARPFIGAAGQYMRTKNRKDFSLKPSGKTMLDYIKEEGMEVVAVGKIEDIFASQGITMSVHIKDNMEGVDKTIEYIRGGNKGLIFTNLVDFDMLYGHRNDINGYANAIMEFDGRLPDIMEAMKDEDILIITADHGCDPTTPSTDHSREYIPILIYGKSIKDKINIGTRECFCDIGATILDILNIKGQIEGSSFKSLLFGSDFNERTI</sequence>
<comment type="function">
    <text evidence="5">Isomerase that catalyzes the conversion of deoxy-ribose 1-phosphate (dRib-1-P) and ribose 1-phosphate (Rib-1-P) to deoxy-ribose 5-phosphate (dRib-5-P) and ribose 5-phosphate (Rib-5-P), respectively.</text>
</comment>
<dbReference type="RefSeq" id="WP_255227416.1">
    <property type="nucleotide sequence ID" value="NZ_JAJEKE010000007.1"/>
</dbReference>
<name>A0ABT1NIZ1_9FIRM</name>
<dbReference type="NCBIfam" id="NF003766">
    <property type="entry name" value="PRK05362.1"/>
    <property type="match status" value="1"/>
</dbReference>
<comment type="pathway">
    <text evidence="5">Carbohydrate degradation; 2-deoxy-D-ribose 1-phosphate degradation; D-glyceraldehyde 3-phosphate and acetaldehyde from 2-deoxy-alpha-D-ribose 1-phosphate: step 1/2.</text>
</comment>
<dbReference type="PANTHER" id="PTHR21110">
    <property type="entry name" value="PHOSPHOPENTOMUTASE"/>
    <property type="match status" value="1"/>
</dbReference>
<dbReference type="InterPro" id="IPR010045">
    <property type="entry name" value="DeoB"/>
</dbReference>
<evidence type="ECO:0000313" key="9">
    <source>
        <dbReference type="Proteomes" id="UP001651880"/>
    </source>
</evidence>
<evidence type="ECO:0000256" key="1">
    <source>
        <dbReference type="ARBA" id="ARBA00010373"/>
    </source>
</evidence>
<feature type="binding site" evidence="5">
    <location>
        <position position="324"/>
    </location>
    <ligand>
        <name>Mn(2+)</name>
        <dbReference type="ChEBI" id="CHEBI:29035"/>
        <label>1</label>
    </ligand>
</feature>
<evidence type="ECO:0000256" key="4">
    <source>
        <dbReference type="ARBA" id="ARBA00023235"/>
    </source>
</evidence>
<keyword evidence="3 5" id="KW-0464">Manganese</keyword>
<dbReference type="PIRSF" id="PIRSF001491">
    <property type="entry name" value="Ppentomutase"/>
    <property type="match status" value="1"/>
</dbReference>
<keyword evidence="2 5" id="KW-0479">Metal-binding</keyword>
<dbReference type="HAMAP" id="MF_00740">
    <property type="entry name" value="Phosphopentomut"/>
    <property type="match status" value="1"/>
</dbReference>
<protein>
    <recommendedName>
        <fullName evidence="5 6">Phosphopentomutase</fullName>
        <ecNumber evidence="5 6">5.4.2.7</ecNumber>
    </recommendedName>
    <alternativeName>
        <fullName evidence="5">Phosphodeoxyribomutase</fullName>
    </alternativeName>
</protein>
<feature type="domain" description="Metalloenzyme" evidence="7">
    <location>
        <begin position="3"/>
        <end position="376"/>
    </location>
</feature>
<feature type="binding site" evidence="5">
    <location>
        <position position="283"/>
    </location>
    <ligand>
        <name>Mn(2+)</name>
        <dbReference type="ChEBI" id="CHEBI:29035"/>
        <label>2</label>
    </ligand>
</feature>
<comment type="catalytic activity">
    <reaction evidence="5">
        <text>alpha-D-ribose 1-phosphate = D-ribose 5-phosphate</text>
        <dbReference type="Rhea" id="RHEA:18793"/>
        <dbReference type="ChEBI" id="CHEBI:57720"/>
        <dbReference type="ChEBI" id="CHEBI:78346"/>
        <dbReference type="EC" id="5.4.2.7"/>
    </reaction>
</comment>
<evidence type="ECO:0000313" key="8">
    <source>
        <dbReference type="EMBL" id="MCQ1529846.1"/>
    </source>
</evidence>
<feature type="binding site" evidence="5">
    <location>
        <position position="288"/>
    </location>
    <ligand>
        <name>Mn(2+)</name>
        <dbReference type="ChEBI" id="CHEBI:29035"/>
        <label>2</label>
    </ligand>
</feature>
<evidence type="ECO:0000256" key="5">
    <source>
        <dbReference type="HAMAP-Rule" id="MF_00740"/>
    </source>
</evidence>
<feature type="binding site" evidence="5">
    <location>
        <position position="336"/>
    </location>
    <ligand>
        <name>Mn(2+)</name>
        <dbReference type="ChEBI" id="CHEBI:29035"/>
        <label>2</label>
    </ligand>
</feature>
<dbReference type="GO" id="GO:0008973">
    <property type="term" value="F:phosphopentomutase activity"/>
    <property type="evidence" value="ECO:0007669"/>
    <property type="project" value="UniProtKB-EC"/>
</dbReference>
<accession>A0ABT1NIZ1</accession>
<feature type="binding site" evidence="5">
    <location>
        <position position="325"/>
    </location>
    <ligand>
        <name>Mn(2+)</name>
        <dbReference type="ChEBI" id="CHEBI:29035"/>
        <label>1</label>
    </ligand>
</feature>
<evidence type="ECO:0000256" key="3">
    <source>
        <dbReference type="ARBA" id="ARBA00023211"/>
    </source>
</evidence>
<dbReference type="Proteomes" id="UP001651880">
    <property type="component" value="Unassembled WGS sequence"/>
</dbReference>
<reference evidence="8 9" key="1">
    <citation type="submission" date="2021-10" db="EMBL/GenBank/DDBJ databases">
        <title>Lutispora strain m25 sp. nov., a thermophilic, non-spore-forming bacterium isolated from a lab-scale methanogenic bioreactor digesting anaerobic sludge.</title>
        <authorList>
            <person name="El Houari A."/>
            <person name="Mcdonald J."/>
        </authorList>
    </citation>
    <scope>NUCLEOTIDE SEQUENCE [LARGE SCALE GENOMIC DNA]</scope>
    <source>
        <strain evidence="9">m25</strain>
    </source>
</reference>
<dbReference type="InterPro" id="IPR024052">
    <property type="entry name" value="Phosphopentomutase_DeoB_cap_sf"/>
</dbReference>
<dbReference type="InterPro" id="IPR006124">
    <property type="entry name" value="Metalloenzyme"/>
</dbReference>
<comment type="catalytic activity">
    <reaction evidence="5">
        <text>2-deoxy-alpha-D-ribose 1-phosphate = 2-deoxy-D-ribose 5-phosphate</text>
        <dbReference type="Rhea" id="RHEA:27658"/>
        <dbReference type="ChEBI" id="CHEBI:57259"/>
        <dbReference type="ChEBI" id="CHEBI:62877"/>
        <dbReference type="EC" id="5.4.2.7"/>
    </reaction>
</comment>
<dbReference type="NCBIfam" id="TIGR01696">
    <property type="entry name" value="deoB"/>
    <property type="match status" value="1"/>
</dbReference>
<dbReference type="EMBL" id="JAJEKE010000007">
    <property type="protein sequence ID" value="MCQ1529846.1"/>
    <property type="molecule type" value="Genomic_DNA"/>
</dbReference>
<evidence type="ECO:0000256" key="2">
    <source>
        <dbReference type="ARBA" id="ARBA00022723"/>
    </source>
</evidence>
<keyword evidence="9" id="KW-1185">Reference proteome</keyword>
<dbReference type="CDD" id="cd16009">
    <property type="entry name" value="PPM"/>
    <property type="match status" value="1"/>
</dbReference>
<keyword evidence="4 5" id="KW-0413">Isomerase</keyword>
<dbReference type="SUPFAM" id="SSF143856">
    <property type="entry name" value="DeoB insert domain-like"/>
    <property type="match status" value="1"/>
</dbReference>
<evidence type="ECO:0000256" key="6">
    <source>
        <dbReference type="NCBIfam" id="TIGR01696"/>
    </source>
</evidence>
<dbReference type="EC" id="5.4.2.7" evidence="5 6"/>